<evidence type="ECO:0000313" key="1">
    <source>
        <dbReference type="EMBL" id="KIL68999.1"/>
    </source>
</evidence>
<protein>
    <recommendedName>
        <fullName evidence="3">Retrotransposon Copia-like N-terminal domain-containing protein</fullName>
    </recommendedName>
</protein>
<feature type="non-terminal residue" evidence="1">
    <location>
        <position position="144"/>
    </location>
</feature>
<evidence type="ECO:0000313" key="2">
    <source>
        <dbReference type="Proteomes" id="UP000054549"/>
    </source>
</evidence>
<dbReference type="InParanoid" id="A0A0C2TP85"/>
<dbReference type="Pfam" id="PF14223">
    <property type="entry name" value="Retrotran_gag_2"/>
    <property type="match status" value="1"/>
</dbReference>
<accession>A0A0C2TP85</accession>
<evidence type="ECO:0008006" key="3">
    <source>
        <dbReference type="Google" id="ProtNLM"/>
    </source>
</evidence>
<dbReference type="Proteomes" id="UP000054549">
    <property type="component" value="Unassembled WGS sequence"/>
</dbReference>
<keyword evidence="2" id="KW-1185">Reference proteome</keyword>
<dbReference type="OrthoDB" id="3035327at2759"/>
<dbReference type="HOGENOM" id="CLU_1801008_0_0_1"/>
<proteinExistence type="predicted"/>
<dbReference type="AlphaFoldDB" id="A0A0C2TP85"/>
<dbReference type="EMBL" id="KN818227">
    <property type="protein sequence ID" value="KIL68999.1"/>
    <property type="molecule type" value="Genomic_DNA"/>
</dbReference>
<sequence>MEKLKDGTWLLWKARISSLLRRSQMIGYATGKIKPPNKEESPKEHEKWMAMDEETHGIIMAGLGDASMVDLWKVLHQVHEIRGVVAAGTALRNFATKRAKDNANMVMHLLEMKSERMNLEMMGHRIPDDQFKMWLISSLPPSWD</sequence>
<reference evidence="1 2" key="1">
    <citation type="submission" date="2014-04" db="EMBL/GenBank/DDBJ databases">
        <title>Evolutionary Origins and Diversification of the Mycorrhizal Mutualists.</title>
        <authorList>
            <consortium name="DOE Joint Genome Institute"/>
            <consortium name="Mycorrhizal Genomics Consortium"/>
            <person name="Kohler A."/>
            <person name="Kuo A."/>
            <person name="Nagy L.G."/>
            <person name="Floudas D."/>
            <person name="Copeland A."/>
            <person name="Barry K.W."/>
            <person name="Cichocki N."/>
            <person name="Veneault-Fourrey C."/>
            <person name="LaButti K."/>
            <person name="Lindquist E.A."/>
            <person name="Lipzen A."/>
            <person name="Lundell T."/>
            <person name="Morin E."/>
            <person name="Murat C."/>
            <person name="Riley R."/>
            <person name="Ohm R."/>
            <person name="Sun H."/>
            <person name="Tunlid A."/>
            <person name="Henrissat B."/>
            <person name="Grigoriev I.V."/>
            <person name="Hibbett D.S."/>
            <person name="Martin F."/>
        </authorList>
    </citation>
    <scope>NUCLEOTIDE SEQUENCE [LARGE SCALE GENOMIC DNA]</scope>
    <source>
        <strain evidence="1 2">Koide BX008</strain>
    </source>
</reference>
<organism evidence="1 2">
    <name type="scientific">Amanita muscaria (strain Koide BX008)</name>
    <dbReference type="NCBI Taxonomy" id="946122"/>
    <lineage>
        <taxon>Eukaryota</taxon>
        <taxon>Fungi</taxon>
        <taxon>Dikarya</taxon>
        <taxon>Basidiomycota</taxon>
        <taxon>Agaricomycotina</taxon>
        <taxon>Agaricomycetes</taxon>
        <taxon>Agaricomycetidae</taxon>
        <taxon>Agaricales</taxon>
        <taxon>Pluteineae</taxon>
        <taxon>Amanitaceae</taxon>
        <taxon>Amanita</taxon>
    </lineage>
</organism>
<gene>
    <name evidence="1" type="ORF">M378DRAFT_70767</name>
</gene>
<name>A0A0C2TP85_AMAMK</name>